<dbReference type="InterPro" id="IPR001357">
    <property type="entry name" value="BRCT_dom"/>
</dbReference>
<feature type="compositionally biased region" description="Low complexity" evidence="6">
    <location>
        <begin position="495"/>
        <end position="506"/>
    </location>
</feature>
<feature type="domain" description="BRCT" evidence="7">
    <location>
        <begin position="1"/>
        <end position="106"/>
    </location>
</feature>
<accession>A0AAW1RXN4</accession>
<organism evidence="8 9">
    <name type="scientific">Apatococcus lobatus</name>
    <dbReference type="NCBI Taxonomy" id="904363"/>
    <lineage>
        <taxon>Eukaryota</taxon>
        <taxon>Viridiplantae</taxon>
        <taxon>Chlorophyta</taxon>
        <taxon>core chlorophytes</taxon>
        <taxon>Trebouxiophyceae</taxon>
        <taxon>Chlorellales</taxon>
        <taxon>Chlorellaceae</taxon>
        <taxon>Apatococcus</taxon>
    </lineage>
</organism>
<reference evidence="8 9" key="1">
    <citation type="journal article" date="2024" name="Nat. Commun.">
        <title>Phylogenomics reveals the evolutionary origins of lichenization in chlorophyte algae.</title>
        <authorList>
            <person name="Puginier C."/>
            <person name="Libourel C."/>
            <person name="Otte J."/>
            <person name="Skaloud P."/>
            <person name="Haon M."/>
            <person name="Grisel S."/>
            <person name="Petersen M."/>
            <person name="Berrin J.G."/>
            <person name="Delaux P.M."/>
            <person name="Dal Grande F."/>
            <person name="Keller J."/>
        </authorList>
    </citation>
    <scope>NUCLEOTIDE SEQUENCE [LARGE SCALE GENOMIC DNA]</scope>
    <source>
        <strain evidence="8 9">SAG 2145</strain>
    </source>
</reference>
<sequence>MAVLQGVRALLKCRADGSVDSKAAIARVLEGLGAKTCSRLSKDVTHIIFQKPTTATIQEKLAQEQEIKQLYDSIMHGRYSAQIVSPLWVRCSADQRCHAQESDFVIPRPADPLLDHLMKPHTPGSAPGSRKRHKSFQPKPAEVYQVDAADASFSSSQLMADEPGAADAGELPNCTRLHRPLASQGAVKASALSASPGKNVANVGLEGSTELHQPAPPVRTAAAIHLNLFTKPSGESPQLGSQAAAANNDVVHASSAANGRALRAQRSRLATGSQQTGQKHTRGAAANSAAESEQPSSKRQKQSIQRVNHMDSRLHPLVDAEGGAVHASGSHQADAAKNAVVLSNAIANETGKASDALLGSETHKAGNGESQLDMKMPRGKAGRAGKGEPSQGRLANSRGGKVAASGLQTAQEGPERPAFSLAPGRPLQEPPDKMTARPGPLRRLAKTATVAAKKDMPAAHPTSGHAAAHAAAPVRTLHGSAKPVRSAAQKDSQSAGTTPNPAAAGPMQNSAKPAPEAAQKGKQPLANSCDELPVPSKPVAKPKNLYRNVRAKVDTGRTRAKTGMQQFELRQAQGGEDAHRKAESQSVMPVASDKAGAAELHDDGADAAATLTAALQPGMLPDTEEADTQQADDQGAHTVDVIMVPEIDDSITEAAAQSRHDVRSAGSPINWQAAARMVPQSPDPSSQVHEAAALSPIENHSGRPPNSRPSRLKLEQCATSAGHHTNGRDAVARTLAGRCMRSSRFSSAPALPQGLTEPGNAAQPQIAAPPAPAAAAAAVADQLKKMSGEQHAQPSPKPQLQLAEAPLPLSGRAAKASCIKAALLLPQIARPATAGTPQPASARRTRASLRAQSVAAPQPETRPDLVPISVSDAIMDDSCPAAAQPLPPDDMPDACAPEVDQIKADWLDCIPEGGPARKGKRQDRSEYLGADAAVKSCRRSARKRKTSCPPSDVLAETAAQQTQMPSKQGLPSHLVGAKARAAAQPMAPLRHHTSGQILMQHAGAPDAPESEGMDQAAATSPNAVGPTKLSEFESDDVMATRQASVPAALPQPGGLQPTAALPLRCAVAPEQSAPGRQGCGLQATSGQHPSTADGSALRRSSRQQRMGCLAVSSVHPDVKALAEKACRRLPGMRLSTDEEETCITHLILGMERRTMKVLLAIANGAWIVKPSWLLASMEAGCWVEEQPHQAEVRFSRGAERARSMHNDAVEETAPLQGVAVNIQVAPAAGHTSNRRALRILVNALGGKVVLRDKCSICILTGGAQQPSDLPDGVPCLLEEWLLNAAEQYRLPAFTQRLPE</sequence>
<comment type="caution">
    <text evidence="8">The sequence shown here is derived from an EMBL/GenBank/DDBJ whole genome shotgun (WGS) entry which is preliminary data.</text>
</comment>
<feature type="region of interest" description="Disordered" evidence="6">
    <location>
        <begin position="677"/>
        <end position="710"/>
    </location>
</feature>
<proteinExistence type="predicted"/>
<dbReference type="PANTHER" id="PTHR13763:SF0">
    <property type="entry name" value="BREAST CANCER TYPE 1 SUSCEPTIBILITY PROTEIN"/>
    <property type="match status" value="1"/>
</dbReference>
<feature type="compositionally biased region" description="Low complexity" evidence="6">
    <location>
        <begin position="977"/>
        <end position="987"/>
    </location>
</feature>
<dbReference type="GO" id="GO:0004842">
    <property type="term" value="F:ubiquitin-protein transferase activity"/>
    <property type="evidence" value="ECO:0007669"/>
    <property type="project" value="TreeGrafter"/>
</dbReference>
<evidence type="ECO:0000259" key="7">
    <source>
        <dbReference type="PROSITE" id="PS50172"/>
    </source>
</evidence>
<dbReference type="InterPro" id="IPR036420">
    <property type="entry name" value="BRCT_dom_sf"/>
</dbReference>
<dbReference type="SMART" id="SM00292">
    <property type="entry name" value="BRCT"/>
    <property type="match status" value="3"/>
</dbReference>
<feature type="region of interest" description="Disordered" evidence="6">
    <location>
        <begin position="1076"/>
        <end position="1101"/>
    </location>
</feature>
<dbReference type="GO" id="GO:0045944">
    <property type="term" value="P:positive regulation of transcription by RNA polymerase II"/>
    <property type="evidence" value="ECO:0007669"/>
    <property type="project" value="TreeGrafter"/>
</dbReference>
<feature type="domain" description="BRCT" evidence="7">
    <location>
        <begin position="1131"/>
        <end position="1190"/>
    </location>
</feature>
<keyword evidence="3" id="KW-0227">DNA damage</keyword>
<dbReference type="Gene3D" id="3.40.50.10190">
    <property type="entry name" value="BRCT domain"/>
    <property type="match status" value="2"/>
</dbReference>
<dbReference type="SUPFAM" id="SSF52113">
    <property type="entry name" value="BRCT domain"/>
    <property type="match status" value="2"/>
</dbReference>
<evidence type="ECO:0000256" key="1">
    <source>
        <dbReference type="ARBA" id="ARBA00004123"/>
    </source>
</evidence>
<feature type="compositionally biased region" description="Polar residues" evidence="6">
    <location>
        <begin position="289"/>
        <end position="306"/>
    </location>
</feature>
<feature type="region of interest" description="Disordered" evidence="6">
    <location>
        <begin position="832"/>
        <end position="864"/>
    </location>
</feature>
<evidence type="ECO:0000256" key="2">
    <source>
        <dbReference type="ARBA" id="ARBA00022737"/>
    </source>
</evidence>
<feature type="region of interest" description="Disordered" evidence="6">
    <location>
        <begin position="112"/>
        <end position="139"/>
    </location>
</feature>
<keyword evidence="4" id="KW-0234">DNA repair</keyword>
<evidence type="ECO:0000313" key="9">
    <source>
        <dbReference type="Proteomes" id="UP001438707"/>
    </source>
</evidence>
<dbReference type="CDD" id="cd17736">
    <property type="entry name" value="BRCT_microcephalin_rpt2"/>
    <property type="match status" value="1"/>
</dbReference>
<dbReference type="Proteomes" id="UP001438707">
    <property type="component" value="Unassembled WGS sequence"/>
</dbReference>
<dbReference type="GO" id="GO:0005634">
    <property type="term" value="C:nucleus"/>
    <property type="evidence" value="ECO:0007669"/>
    <property type="project" value="UniProtKB-SubCell"/>
</dbReference>
<evidence type="ECO:0000256" key="6">
    <source>
        <dbReference type="SAM" id="MobiDB-lite"/>
    </source>
</evidence>
<feature type="region of interest" description="Disordered" evidence="6">
    <location>
        <begin position="746"/>
        <end position="773"/>
    </location>
</feature>
<dbReference type="EMBL" id="JALJOS010000005">
    <property type="protein sequence ID" value="KAK9838709.1"/>
    <property type="molecule type" value="Genomic_DNA"/>
</dbReference>
<feature type="region of interest" description="Disordered" evidence="6">
    <location>
        <begin position="958"/>
        <end position="988"/>
    </location>
</feature>
<feature type="compositionally biased region" description="Low complexity" evidence="6">
    <location>
        <begin position="458"/>
        <end position="473"/>
    </location>
</feature>
<dbReference type="GO" id="GO:0000724">
    <property type="term" value="P:double-strand break repair via homologous recombination"/>
    <property type="evidence" value="ECO:0007669"/>
    <property type="project" value="TreeGrafter"/>
</dbReference>
<dbReference type="PROSITE" id="PS50172">
    <property type="entry name" value="BRCT"/>
    <property type="match status" value="2"/>
</dbReference>
<keyword evidence="9" id="KW-1185">Reference proteome</keyword>
<gene>
    <name evidence="8" type="ORF">WJX74_001816</name>
</gene>
<feature type="region of interest" description="Disordered" evidence="6">
    <location>
        <begin position="609"/>
        <end position="635"/>
    </location>
</feature>
<feature type="compositionally biased region" description="Polar residues" evidence="6">
    <location>
        <begin position="268"/>
        <end position="278"/>
    </location>
</feature>
<name>A0AAW1RXN4_9CHLO</name>
<evidence type="ECO:0000256" key="4">
    <source>
        <dbReference type="ARBA" id="ARBA00023204"/>
    </source>
</evidence>
<comment type="subcellular location">
    <subcellularLocation>
        <location evidence="1">Nucleus</location>
    </subcellularLocation>
</comment>
<feature type="compositionally biased region" description="Polar residues" evidence="6">
    <location>
        <begin position="1082"/>
        <end position="1093"/>
    </location>
</feature>
<keyword evidence="5" id="KW-0539">Nucleus</keyword>
<dbReference type="PANTHER" id="PTHR13763">
    <property type="entry name" value="BREAST CANCER TYPE 1 SUSCEPTIBILITY PROTEIN BRCA1"/>
    <property type="match status" value="1"/>
</dbReference>
<dbReference type="InterPro" id="IPR031099">
    <property type="entry name" value="BRCA1-associated"/>
</dbReference>
<feature type="region of interest" description="Disordered" evidence="6">
    <location>
        <begin position="360"/>
        <end position="597"/>
    </location>
</feature>
<feature type="region of interest" description="Disordered" evidence="6">
    <location>
        <begin position="264"/>
        <end position="307"/>
    </location>
</feature>
<keyword evidence="2" id="KW-0677">Repeat</keyword>
<feature type="region of interest" description="Disordered" evidence="6">
    <location>
        <begin position="1003"/>
        <end position="1026"/>
    </location>
</feature>
<protein>
    <recommendedName>
        <fullName evidence="7">BRCT domain-containing protein</fullName>
    </recommendedName>
</protein>
<evidence type="ECO:0000256" key="5">
    <source>
        <dbReference type="ARBA" id="ARBA00023242"/>
    </source>
</evidence>
<evidence type="ECO:0000313" key="8">
    <source>
        <dbReference type="EMBL" id="KAK9838709.1"/>
    </source>
</evidence>
<evidence type="ECO:0000256" key="3">
    <source>
        <dbReference type="ARBA" id="ARBA00022763"/>
    </source>
</evidence>
<dbReference type="Pfam" id="PF00533">
    <property type="entry name" value="BRCT"/>
    <property type="match status" value="1"/>
</dbReference>